<dbReference type="PROSITE" id="PS50262">
    <property type="entry name" value="G_PROTEIN_RECEP_F1_2"/>
    <property type="match status" value="1"/>
</dbReference>
<feature type="transmembrane region" description="Helical" evidence="12">
    <location>
        <begin position="180"/>
        <end position="203"/>
    </location>
</feature>
<evidence type="ECO:0000256" key="3">
    <source>
        <dbReference type="ARBA" id="ARBA00022614"/>
    </source>
</evidence>
<dbReference type="Proteomes" id="UP000824540">
    <property type="component" value="Unassembled WGS sequence"/>
</dbReference>
<comment type="caution">
    <text evidence="14">The sequence shown here is derived from an EMBL/GenBank/DDBJ whole genome shotgun (WGS) entry which is preliminary data.</text>
</comment>
<feature type="transmembrane region" description="Helical" evidence="12">
    <location>
        <begin position="215"/>
        <end position="237"/>
    </location>
</feature>
<dbReference type="Gene3D" id="3.80.10.10">
    <property type="entry name" value="Ribonuclease Inhibitor"/>
    <property type="match status" value="1"/>
</dbReference>
<feature type="transmembrane region" description="Helical" evidence="12">
    <location>
        <begin position="391"/>
        <end position="413"/>
    </location>
</feature>
<sequence>DVSLSLVTSLPTTGLESLQELVVRNTWTLKKLPPVKTFLHLMNAELTYPSHCCGLKNLKRKRGYLEYLMCNLTTSYGKQQKRSVSDFQISSSQDYIKRETEHMEAGYTKDNELHNFYDNQNYHSWYQNKLGYTPKNTYEDIIQDFDNMYDYTECDESGEIACTPVPDAFNPCEDIMGNSFLHVSIWFVSLLAILGNLFVLLILSTSHHKLTTSRFLMCNLAFADLCMGIYLIIIASVDLHTRYEYYNYAIDWQLSSGCNLAGFLTVFASELSIFTLTVITVERWYTITFAMRLDRRPRLLHVTLIMLGGWVFCFLLALFPLVGISSYQKVSICLPMDINSTLAKVYIVSVLAFNIIAFVVICTCYIKIYCMVQNPHGNFRNDDTIIAKRMAILIFTDFLCMAPISVFALSAVLNKPLITISNSKILLVLLYPINCCANPFLYAIFTKVFHGDVIILLSKIGFCKQQAQLFRGQAVSARSNRICQVKQERKSTREVLIHLQDHNMF</sequence>
<evidence type="ECO:0000313" key="15">
    <source>
        <dbReference type="Proteomes" id="UP000824540"/>
    </source>
</evidence>
<evidence type="ECO:0000256" key="7">
    <source>
        <dbReference type="ARBA" id="ARBA00023040"/>
    </source>
</evidence>
<dbReference type="InterPro" id="IPR032675">
    <property type="entry name" value="LRR_dom_sf"/>
</dbReference>
<dbReference type="PANTHER" id="PTHR24372">
    <property type="entry name" value="GLYCOPROTEIN HORMONE RECEPTOR"/>
    <property type="match status" value="1"/>
</dbReference>
<evidence type="ECO:0000256" key="2">
    <source>
        <dbReference type="ARBA" id="ARBA00022475"/>
    </source>
</evidence>
<dbReference type="OrthoDB" id="5981530at2759"/>
<evidence type="ECO:0000256" key="12">
    <source>
        <dbReference type="SAM" id="Phobius"/>
    </source>
</evidence>
<dbReference type="FunFam" id="1.20.1070.10:FF:000019">
    <property type="entry name" value="Lutropin-choriogonadotropic hormone receptor"/>
    <property type="match status" value="1"/>
</dbReference>
<evidence type="ECO:0000256" key="10">
    <source>
        <dbReference type="ARBA" id="ARBA00023170"/>
    </source>
</evidence>
<protein>
    <recommendedName>
        <fullName evidence="13">G-protein coupled receptors family 1 profile domain-containing protein</fullName>
    </recommendedName>
</protein>
<evidence type="ECO:0000259" key="13">
    <source>
        <dbReference type="PROSITE" id="PS50262"/>
    </source>
</evidence>
<feature type="domain" description="G-protein coupled receptors family 1 profile" evidence="13">
    <location>
        <begin position="195"/>
        <end position="442"/>
    </location>
</feature>
<feature type="transmembrane region" description="Helical" evidence="12">
    <location>
        <begin position="260"/>
        <end position="281"/>
    </location>
</feature>
<feature type="transmembrane region" description="Helical" evidence="12">
    <location>
        <begin position="302"/>
        <end position="325"/>
    </location>
</feature>
<feature type="non-terminal residue" evidence="14">
    <location>
        <position position="505"/>
    </location>
</feature>
<dbReference type="InterPro" id="IPR002131">
    <property type="entry name" value="Gphrmn_rcpt_fam"/>
</dbReference>
<evidence type="ECO:0000256" key="4">
    <source>
        <dbReference type="ARBA" id="ARBA00022692"/>
    </source>
</evidence>
<comment type="subcellular location">
    <subcellularLocation>
        <location evidence="1">Cell membrane</location>
        <topology evidence="1">Multi-pass membrane protein</topology>
    </subcellularLocation>
</comment>
<keyword evidence="3" id="KW-0433">Leucine-rich repeat</keyword>
<dbReference type="GO" id="GO:0008528">
    <property type="term" value="F:G protein-coupled peptide receptor activity"/>
    <property type="evidence" value="ECO:0007669"/>
    <property type="project" value="TreeGrafter"/>
</dbReference>
<evidence type="ECO:0000256" key="8">
    <source>
        <dbReference type="ARBA" id="ARBA00023136"/>
    </source>
</evidence>
<feature type="transmembrane region" description="Helical" evidence="12">
    <location>
        <begin position="425"/>
        <end position="445"/>
    </location>
</feature>
<dbReference type="InterPro" id="IPR017452">
    <property type="entry name" value="GPCR_Rhodpsn_7TM"/>
</dbReference>
<evidence type="ECO:0000256" key="1">
    <source>
        <dbReference type="ARBA" id="ARBA00004651"/>
    </source>
</evidence>
<keyword evidence="10" id="KW-0675">Receptor</keyword>
<dbReference type="PROSITE" id="PS00237">
    <property type="entry name" value="G_PROTEIN_RECEP_F1_1"/>
    <property type="match status" value="1"/>
</dbReference>
<dbReference type="GO" id="GO:0009755">
    <property type="term" value="P:hormone-mediated signaling pathway"/>
    <property type="evidence" value="ECO:0007669"/>
    <property type="project" value="TreeGrafter"/>
</dbReference>
<organism evidence="14 15">
    <name type="scientific">Albula glossodonta</name>
    <name type="common">roundjaw bonefish</name>
    <dbReference type="NCBI Taxonomy" id="121402"/>
    <lineage>
        <taxon>Eukaryota</taxon>
        <taxon>Metazoa</taxon>
        <taxon>Chordata</taxon>
        <taxon>Craniata</taxon>
        <taxon>Vertebrata</taxon>
        <taxon>Euteleostomi</taxon>
        <taxon>Actinopterygii</taxon>
        <taxon>Neopterygii</taxon>
        <taxon>Teleostei</taxon>
        <taxon>Albuliformes</taxon>
        <taxon>Albulidae</taxon>
        <taxon>Albula</taxon>
    </lineage>
</organism>
<gene>
    <name evidence="14" type="ORF">JZ751_003006</name>
</gene>
<dbReference type="Gene3D" id="1.20.1070.10">
    <property type="entry name" value="Rhodopsin 7-helix transmembrane proteins"/>
    <property type="match status" value="1"/>
</dbReference>
<dbReference type="SUPFAM" id="SSF81321">
    <property type="entry name" value="Family A G protein-coupled receptor-like"/>
    <property type="match status" value="1"/>
</dbReference>
<evidence type="ECO:0000256" key="9">
    <source>
        <dbReference type="ARBA" id="ARBA00023157"/>
    </source>
</evidence>
<keyword evidence="2" id="KW-1003">Cell membrane</keyword>
<dbReference type="PANTHER" id="PTHR24372:SF0">
    <property type="entry name" value="THYROTROPIN RECEPTOR"/>
    <property type="match status" value="1"/>
</dbReference>
<evidence type="ECO:0000256" key="11">
    <source>
        <dbReference type="ARBA" id="ARBA00023224"/>
    </source>
</evidence>
<keyword evidence="6 12" id="KW-1133">Transmembrane helix</keyword>
<keyword evidence="9" id="KW-1015">Disulfide bond</keyword>
<evidence type="ECO:0000313" key="14">
    <source>
        <dbReference type="EMBL" id="KAG9336659.1"/>
    </source>
</evidence>
<keyword evidence="8 12" id="KW-0472">Membrane</keyword>
<feature type="transmembrane region" description="Helical" evidence="12">
    <location>
        <begin position="345"/>
        <end position="370"/>
    </location>
</feature>
<keyword evidence="5" id="KW-0677">Repeat</keyword>
<dbReference type="Pfam" id="PF00001">
    <property type="entry name" value="7tm_1"/>
    <property type="match status" value="1"/>
</dbReference>
<name>A0A8T2N8I6_9TELE</name>
<dbReference type="PRINTS" id="PR00373">
    <property type="entry name" value="GLYCHORMONER"/>
</dbReference>
<dbReference type="GO" id="GO:0007189">
    <property type="term" value="P:adenylate cyclase-activating G protein-coupled receptor signaling pathway"/>
    <property type="evidence" value="ECO:0007669"/>
    <property type="project" value="TreeGrafter"/>
</dbReference>
<dbReference type="AlphaFoldDB" id="A0A8T2N8I6"/>
<reference evidence="14" key="1">
    <citation type="thesis" date="2021" institute="BYU ScholarsArchive" country="Provo, UT, USA">
        <title>Applications of and Algorithms for Genome Assembly and Genomic Analyses with an Emphasis on Marine Teleosts.</title>
        <authorList>
            <person name="Pickett B.D."/>
        </authorList>
    </citation>
    <scope>NUCLEOTIDE SEQUENCE</scope>
    <source>
        <strain evidence="14">HI-2016</strain>
    </source>
</reference>
<dbReference type="PRINTS" id="PR00237">
    <property type="entry name" value="GPCRRHODOPSN"/>
</dbReference>
<evidence type="ECO:0000256" key="6">
    <source>
        <dbReference type="ARBA" id="ARBA00022989"/>
    </source>
</evidence>
<keyword evidence="15" id="KW-1185">Reference proteome</keyword>
<dbReference type="InterPro" id="IPR000276">
    <property type="entry name" value="GPCR_Rhodpsn"/>
</dbReference>
<dbReference type="GO" id="GO:0005886">
    <property type="term" value="C:plasma membrane"/>
    <property type="evidence" value="ECO:0007669"/>
    <property type="project" value="UniProtKB-SubCell"/>
</dbReference>
<proteinExistence type="predicted"/>
<keyword evidence="7" id="KW-0297">G-protein coupled receptor</keyword>
<dbReference type="GO" id="GO:0004996">
    <property type="term" value="F:thyroid-stimulating hormone receptor activity"/>
    <property type="evidence" value="ECO:0007669"/>
    <property type="project" value="TreeGrafter"/>
</dbReference>
<dbReference type="EMBL" id="JAFBMS010000102">
    <property type="protein sequence ID" value="KAG9336659.1"/>
    <property type="molecule type" value="Genomic_DNA"/>
</dbReference>
<keyword evidence="11" id="KW-0807">Transducer</keyword>
<accession>A0A8T2N8I6</accession>
<keyword evidence="4 12" id="KW-0812">Transmembrane</keyword>
<evidence type="ECO:0000256" key="5">
    <source>
        <dbReference type="ARBA" id="ARBA00022737"/>
    </source>
</evidence>